<dbReference type="AlphaFoldDB" id="A0A9W6VTG2"/>
<proteinExistence type="predicted"/>
<dbReference type="EMBL" id="BSTJ01000009">
    <property type="protein sequence ID" value="GLY78487.1"/>
    <property type="molecule type" value="Genomic_DNA"/>
</dbReference>
<comment type="caution">
    <text evidence="1">The sequence shown here is derived from an EMBL/GenBank/DDBJ whole genome shotgun (WGS) entry which is preliminary data.</text>
</comment>
<evidence type="ECO:0000313" key="2">
    <source>
        <dbReference type="Proteomes" id="UP001165135"/>
    </source>
</evidence>
<dbReference type="RefSeq" id="WP_285629357.1">
    <property type="nucleotide sequence ID" value="NZ_BSTJ01000009.1"/>
</dbReference>
<evidence type="ECO:0000313" key="1">
    <source>
        <dbReference type="EMBL" id="GLY78487.1"/>
    </source>
</evidence>
<organism evidence="1 2">
    <name type="scientific">Actinoallomurus iriomotensis</name>
    <dbReference type="NCBI Taxonomy" id="478107"/>
    <lineage>
        <taxon>Bacteria</taxon>
        <taxon>Bacillati</taxon>
        <taxon>Actinomycetota</taxon>
        <taxon>Actinomycetes</taxon>
        <taxon>Streptosporangiales</taxon>
        <taxon>Thermomonosporaceae</taxon>
        <taxon>Actinoallomurus</taxon>
    </lineage>
</organism>
<dbReference type="Proteomes" id="UP001165135">
    <property type="component" value="Unassembled WGS sequence"/>
</dbReference>
<accession>A0A9W6VTG2</accession>
<evidence type="ECO:0008006" key="3">
    <source>
        <dbReference type="Google" id="ProtNLM"/>
    </source>
</evidence>
<sequence>MEFFDTQLLVHASEGRTSLESSDPWISSVVAQEFLLFQKSGGESNDYYLPLVPKRDRGIWVSRALADYARSHPPAARLRSGKRRTDSIILEFGDTFPVTVEYSHRAIANALNARMVPFILAYAECVDAASRRVIKSRLRFLCDVGIKCKPLTDRSARLAQDLLRDFTERYTIKNNFRNTLNDIMILAIALDERARLLTDDRLLAIFSEDFLTDTVLGSENLYEIDLSEDVGKIDRRPPLESKGYINSRWRVRYGPV</sequence>
<protein>
    <recommendedName>
        <fullName evidence="3">PIN domain-containing protein</fullName>
    </recommendedName>
</protein>
<gene>
    <name evidence="1" type="ORF">Airi01_067540</name>
</gene>
<reference evidence="1" key="1">
    <citation type="submission" date="2023-03" db="EMBL/GenBank/DDBJ databases">
        <title>Actinoallomurus iriomotensis NBRC 103681.</title>
        <authorList>
            <person name="Ichikawa N."/>
            <person name="Sato H."/>
            <person name="Tonouchi N."/>
        </authorList>
    </citation>
    <scope>NUCLEOTIDE SEQUENCE</scope>
    <source>
        <strain evidence="1">NBRC 103681</strain>
    </source>
</reference>
<name>A0A9W6VTG2_9ACTN</name>